<evidence type="ECO:0000256" key="3">
    <source>
        <dbReference type="SAM" id="MobiDB-lite"/>
    </source>
</evidence>
<evidence type="ECO:0000313" key="5">
    <source>
        <dbReference type="EMBL" id="MEJ8858395.1"/>
    </source>
</evidence>
<dbReference type="EMBL" id="JBBKZS010000016">
    <property type="protein sequence ID" value="MEJ8858395.1"/>
    <property type="molecule type" value="Genomic_DNA"/>
</dbReference>
<protein>
    <submittedName>
        <fullName evidence="5">Alpha/beta fold hydrolase</fullName>
    </submittedName>
</protein>
<dbReference type="PANTHER" id="PTHR36837">
    <property type="entry name" value="POLY(3-HYDROXYALKANOATE) POLYMERASE SUBUNIT PHAC"/>
    <property type="match status" value="1"/>
</dbReference>
<dbReference type="Pfam" id="PF07167">
    <property type="entry name" value="PhaC_N"/>
    <property type="match status" value="1"/>
</dbReference>
<dbReference type="InterPro" id="IPR051321">
    <property type="entry name" value="PHA/PHB_synthase"/>
</dbReference>
<evidence type="ECO:0000256" key="1">
    <source>
        <dbReference type="ARBA" id="ARBA00022679"/>
    </source>
</evidence>
<gene>
    <name evidence="5" type="ORF">WKW79_27760</name>
</gene>
<feature type="compositionally biased region" description="Low complexity" evidence="3">
    <location>
        <begin position="8"/>
        <end position="92"/>
    </location>
</feature>
<dbReference type="InterPro" id="IPR029058">
    <property type="entry name" value="AB_hydrolase_fold"/>
</dbReference>
<keyword evidence="1" id="KW-0808">Transferase</keyword>
<dbReference type="GO" id="GO:0016787">
    <property type="term" value="F:hydrolase activity"/>
    <property type="evidence" value="ECO:0007669"/>
    <property type="project" value="UniProtKB-KW"/>
</dbReference>
<evidence type="ECO:0000259" key="4">
    <source>
        <dbReference type="Pfam" id="PF07167"/>
    </source>
</evidence>
<dbReference type="PANTHER" id="PTHR36837:SF5">
    <property type="entry name" value="POLY-3-HYDROXYBUTYRATE SYNTHASE"/>
    <property type="match status" value="1"/>
</dbReference>
<sequence length="657" mass="70447">MSEETTPKKQAAATKRAKASATAPVKKSASAKKATPAKTASAKSASAKSAPAKTAKPAGKAVAKAVKKAPVPAKAAPAKAAKPAKKAQPAASAEGAETAELVKGLAEDAAANTLAVNPLMGLRFEDLGEGVKALFDAAVKQPMKVAQHWSTYAMELGKVIAGESDSEPYPKDKRFADPAWRDSAFLKRLLQAHAATGSVINNYLDSIELEPRAKARAQLVASIYIDAIAPSNSLINPAAVKRAKETRGKSLVKGVKNLWGDLRDNGGLPSSVDKSKFELGKNLCLTPGQVVFKNEVLELIQYKPQTAEVYSRPLVICPPQVNKFYAMDLSPEKSLVKFVVEQGVQIFCVSWFNPSAEQRDWDMSTYVKALDEAVDAAREITGSPDITLWGACSGGMTVASYVGWLAATGQNKVVNLVSPVCTLDPENVSDTSMGLFMTPESVGAIKASTKARGYVDGEALARVFAWLRPNDLIWNYWVNNYLLGNDPPAFDILYWNADTTRLPAGFHADLLDIMQDSPFINANKLKVLGEPIDMGKVDVDAYIVAGITDHITPWKACYPTARIYGDKSTFTLVNAGHLQSLLNPPGAAKSFFLTGKVGGPDPEAWSAGATRIDGSWWPHWMKWLQERSGRKVAAPAKVGNAKHKPGVAAPGEYVMQK</sequence>
<feature type="domain" description="Poly-beta-hydroxybutyrate polymerase N-terminal" evidence="4">
    <location>
        <begin position="171"/>
        <end position="339"/>
    </location>
</feature>
<dbReference type="InterPro" id="IPR010941">
    <property type="entry name" value="PhaC_N"/>
</dbReference>
<name>A0ABU8XH60_9BURK</name>
<keyword evidence="5" id="KW-0378">Hydrolase</keyword>
<organism evidence="5 6">
    <name type="scientific">Variovorax robiniae</name>
    <dbReference type="NCBI Taxonomy" id="1836199"/>
    <lineage>
        <taxon>Bacteria</taxon>
        <taxon>Pseudomonadati</taxon>
        <taxon>Pseudomonadota</taxon>
        <taxon>Betaproteobacteria</taxon>
        <taxon>Burkholderiales</taxon>
        <taxon>Comamonadaceae</taxon>
        <taxon>Variovorax</taxon>
    </lineage>
</organism>
<proteinExistence type="predicted"/>
<evidence type="ECO:0000313" key="6">
    <source>
        <dbReference type="Proteomes" id="UP001367030"/>
    </source>
</evidence>
<comment type="caution">
    <text evidence="5">The sequence shown here is derived from an EMBL/GenBank/DDBJ whole genome shotgun (WGS) entry which is preliminary data.</text>
</comment>
<keyword evidence="2" id="KW-0012">Acyltransferase</keyword>
<feature type="region of interest" description="Disordered" evidence="3">
    <location>
        <begin position="1"/>
        <end position="92"/>
    </location>
</feature>
<dbReference type="Gene3D" id="3.40.50.1820">
    <property type="entry name" value="alpha/beta hydrolase"/>
    <property type="match status" value="1"/>
</dbReference>
<dbReference type="RefSeq" id="WP_340338457.1">
    <property type="nucleotide sequence ID" value="NZ_JBBKZS010000016.1"/>
</dbReference>
<evidence type="ECO:0000256" key="2">
    <source>
        <dbReference type="ARBA" id="ARBA00023315"/>
    </source>
</evidence>
<reference evidence="5 6" key="1">
    <citation type="submission" date="2024-03" db="EMBL/GenBank/DDBJ databases">
        <title>Novel species of the genus Variovorax.</title>
        <authorList>
            <person name="Liu Q."/>
            <person name="Xin Y.-H."/>
        </authorList>
    </citation>
    <scope>NUCLEOTIDE SEQUENCE [LARGE SCALE GENOMIC DNA]</scope>
    <source>
        <strain evidence="5 6">KACC 18901</strain>
    </source>
</reference>
<accession>A0ABU8XH60</accession>
<keyword evidence="6" id="KW-1185">Reference proteome</keyword>
<dbReference type="Proteomes" id="UP001367030">
    <property type="component" value="Unassembled WGS sequence"/>
</dbReference>
<dbReference type="SUPFAM" id="SSF53474">
    <property type="entry name" value="alpha/beta-Hydrolases"/>
    <property type="match status" value="1"/>
</dbReference>